<dbReference type="InterPro" id="IPR000073">
    <property type="entry name" value="AB_hydrolase_1"/>
</dbReference>
<gene>
    <name evidence="2" type="ORF">BPAE_0057g00460</name>
</gene>
<evidence type="ECO:0000313" key="3">
    <source>
        <dbReference type="Proteomes" id="UP000297910"/>
    </source>
</evidence>
<evidence type="ECO:0000259" key="1">
    <source>
        <dbReference type="Pfam" id="PF00561"/>
    </source>
</evidence>
<dbReference type="Gene3D" id="3.40.50.1820">
    <property type="entry name" value="alpha/beta hydrolase"/>
    <property type="match status" value="1"/>
</dbReference>
<accession>A0A4Z1FTC4</accession>
<protein>
    <recommendedName>
        <fullName evidence="1">AB hydrolase-1 domain-containing protein</fullName>
    </recommendedName>
</protein>
<dbReference type="InterPro" id="IPR029058">
    <property type="entry name" value="AB_hydrolase_fold"/>
</dbReference>
<dbReference type="PANTHER" id="PTHR43798:SF33">
    <property type="entry name" value="HYDROLASE, PUTATIVE (AFU_ORTHOLOGUE AFUA_2G14860)-RELATED"/>
    <property type="match status" value="1"/>
</dbReference>
<sequence length="122" mass="13712">MAAIEFPFNSKTVILPSGTTYSYVHIPKTDSLKSTILLLYGYGGTDKPDALEPYIFKTMAADIAELLNHENIEKVDVVGHDFGSLFLSQVINYHPTRFLSSTFLAVPYALRRIPFDLDLVRQ</sequence>
<dbReference type="Proteomes" id="UP000297910">
    <property type="component" value="Unassembled WGS sequence"/>
</dbReference>
<comment type="caution">
    <text evidence="2">The sequence shown here is derived from an EMBL/GenBank/DDBJ whole genome shotgun (WGS) entry which is preliminary data.</text>
</comment>
<dbReference type="GO" id="GO:0016020">
    <property type="term" value="C:membrane"/>
    <property type="evidence" value="ECO:0007669"/>
    <property type="project" value="TreeGrafter"/>
</dbReference>
<dbReference type="GO" id="GO:0046464">
    <property type="term" value="P:acylglycerol catabolic process"/>
    <property type="evidence" value="ECO:0007669"/>
    <property type="project" value="TreeGrafter"/>
</dbReference>
<name>A0A4Z1FTC4_9HELO</name>
<evidence type="ECO:0000313" key="2">
    <source>
        <dbReference type="EMBL" id="TGO26570.1"/>
    </source>
</evidence>
<reference evidence="2 3" key="1">
    <citation type="submission" date="2017-12" db="EMBL/GenBank/DDBJ databases">
        <title>Comparative genomics of Botrytis spp.</title>
        <authorList>
            <person name="Valero-Jimenez C.A."/>
            <person name="Tapia P."/>
            <person name="Veloso J."/>
            <person name="Silva-Moreno E."/>
            <person name="Staats M."/>
            <person name="Valdes J.H."/>
            <person name="Van Kan J.A.L."/>
        </authorList>
    </citation>
    <scope>NUCLEOTIDE SEQUENCE [LARGE SCALE GENOMIC DNA]</scope>
    <source>
        <strain evidence="2 3">Bp0003</strain>
    </source>
</reference>
<keyword evidence="3" id="KW-1185">Reference proteome</keyword>
<organism evidence="2 3">
    <name type="scientific">Botrytis paeoniae</name>
    <dbReference type="NCBI Taxonomy" id="278948"/>
    <lineage>
        <taxon>Eukaryota</taxon>
        <taxon>Fungi</taxon>
        <taxon>Dikarya</taxon>
        <taxon>Ascomycota</taxon>
        <taxon>Pezizomycotina</taxon>
        <taxon>Leotiomycetes</taxon>
        <taxon>Helotiales</taxon>
        <taxon>Sclerotiniaceae</taxon>
        <taxon>Botrytis</taxon>
    </lineage>
</organism>
<dbReference type="AlphaFoldDB" id="A0A4Z1FTC4"/>
<proteinExistence type="predicted"/>
<dbReference type="EMBL" id="PQXI01000057">
    <property type="protein sequence ID" value="TGO26570.1"/>
    <property type="molecule type" value="Genomic_DNA"/>
</dbReference>
<dbReference type="SUPFAM" id="SSF53474">
    <property type="entry name" value="alpha/beta-Hydrolases"/>
    <property type="match status" value="1"/>
</dbReference>
<dbReference type="InterPro" id="IPR050266">
    <property type="entry name" value="AB_hydrolase_sf"/>
</dbReference>
<dbReference type="GO" id="GO:0047372">
    <property type="term" value="F:monoacylglycerol lipase activity"/>
    <property type="evidence" value="ECO:0007669"/>
    <property type="project" value="TreeGrafter"/>
</dbReference>
<dbReference type="PANTHER" id="PTHR43798">
    <property type="entry name" value="MONOACYLGLYCEROL LIPASE"/>
    <property type="match status" value="1"/>
</dbReference>
<dbReference type="Pfam" id="PF00561">
    <property type="entry name" value="Abhydrolase_1"/>
    <property type="match status" value="1"/>
</dbReference>
<feature type="domain" description="AB hydrolase-1" evidence="1">
    <location>
        <begin position="41"/>
        <end position="106"/>
    </location>
</feature>